<keyword evidence="1" id="KW-0472">Membrane</keyword>
<sequence length="221" mass="23411">MPRSIPDSKWIVDPEDPRDWWNTRDRRFRSATIGLGAVSGAAFLASGGFLIGSYMTEGAAVKTDAGARATAVIGGLTLAALVGVGTAWAVYRVRGWEAPPVVRDWPPTDPRLDPGWIERDRQLRAATIGVGAFAGIMLLSMPATYGIFAATHEPGQCSEPDSCNAPVSAEMAVLFLLIAEGALLGAGVVALTGVGTAWGAHRKPLRRWKMSLAPGGLEIRF</sequence>
<reference evidence="3" key="1">
    <citation type="submission" date="2016-10" db="EMBL/GenBank/DDBJ databases">
        <authorList>
            <person name="Varghese N."/>
            <person name="Submissions S."/>
        </authorList>
    </citation>
    <scope>NUCLEOTIDE SEQUENCE [LARGE SCALE GENOMIC DNA]</scope>
    <source>
        <strain evidence="3">ATCC 25963</strain>
    </source>
</reference>
<keyword evidence="1" id="KW-0812">Transmembrane</keyword>
<feature type="transmembrane region" description="Helical" evidence="1">
    <location>
        <begin position="31"/>
        <end position="51"/>
    </location>
</feature>
<keyword evidence="1" id="KW-1133">Transmembrane helix</keyword>
<dbReference type="Proteomes" id="UP000199400">
    <property type="component" value="Unassembled WGS sequence"/>
</dbReference>
<keyword evidence="3" id="KW-1185">Reference proteome</keyword>
<proteinExistence type="predicted"/>
<dbReference type="RefSeq" id="WP_096327653.1">
    <property type="nucleotide sequence ID" value="NZ_FOMX01000046.1"/>
</dbReference>
<feature type="transmembrane region" description="Helical" evidence="1">
    <location>
        <begin position="128"/>
        <end position="151"/>
    </location>
</feature>
<evidence type="ECO:0000256" key="1">
    <source>
        <dbReference type="SAM" id="Phobius"/>
    </source>
</evidence>
<dbReference type="AlphaFoldDB" id="A0A1I2HTD7"/>
<evidence type="ECO:0000313" key="3">
    <source>
        <dbReference type="Proteomes" id="UP000199400"/>
    </source>
</evidence>
<feature type="transmembrane region" description="Helical" evidence="1">
    <location>
        <begin position="71"/>
        <end position="91"/>
    </location>
</feature>
<dbReference type="EMBL" id="FOMX01000046">
    <property type="protein sequence ID" value="SFF31996.1"/>
    <property type="molecule type" value="Genomic_DNA"/>
</dbReference>
<gene>
    <name evidence="2" type="ORF">SAMN02745121_08121</name>
</gene>
<name>A0A1I2HTD7_9BACT</name>
<evidence type="ECO:0000313" key="2">
    <source>
        <dbReference type="EMBL" id="SFF31996.1"/>
    </source>
</evidence>
<feature type="transmembrane region" description="Helical" evidence="1">
    <location>
        <begin position="171"/>
        <end position="200"/>
    </location>
</feature>
<protein>
    <submittedName>
        <fullName evidence="2">Uncharacterized protein</fullName>
    </submittedName>
</protein>
<organism evidence="2 3">
    <name type="scientific">Nannocystis exedens</name>
    <dbReference type="NCBI Taxonomy" id="54"/>
    <lineage>
        <taxon>Bacteria</taxon>
        <taxon>Pseudomonadati</taxon>
        <taxon>Myxococcota</taxon>
        <taxon>Polyangia</taxon>
        <taxon>Nannocystales</taxon>
        <taxon>Nannocystaceae</taxon>
        <taxon>Nannocystis</taxon>
    </lineage>
</organism>
<accession>A0A1I2HTD7</accession>